<protein>
    <submittedName>
        <fullName evidence="2">Uncharacterized protein</fullName>
    </submittedName>
</protein>
<keyword evidence="3" id="KW-1185">Reference proteome</keyword>
<reference evidence="2 3" key="1">
    <citation type="submission" date="2017-09" db="EMBL/GenBank/DDBJ databases">
        <title>WGS assembly of Aquilegia coerulea Goldsmith.</title>
        <authorList>
            <person name="Hodges S."/>
            <person name="Kramer E."/>
            <person name="Nordborg M."/>
            <person name="Tomkins J."/>
            <person name="Borevitz J."/>
            <person name="Derieg N."/>
            <person name="Yan J."/>
            <person name="Mihaltcheva S."/>
            <person name="Hayes R.D."/>
            <person name="Rokhsar D."/>
        </authorList>
    </citation>
    <scope>NUCLEOTIDE SEQUENCE [LARGE SCALE GENOMIC DNA]</scope>
    <source>
        <strain evidence="3">cv. Goldsmith</strain>
    </source>
</reference>
<proteinExistence type="predicted"/>
<gene>
    <name evidence="2" type="ORF">AQUCO_01000449v1</name>
</gene>
<feature type="compositionally biased region" description="Low complexity" evidence="1">
    <location>
        <begin position="223"/>
        <end position="241"/>
    </location>
</feature>
<evidence type="ECO:0000256" key="1">
    <source>
        <dbReference type="SAM" id="MobiDB-lite"/>
    </source>
</evidence>
<feature type="compositionally biased region" description="Low complexity" evidence="1">
    <location>
        <begin position="129"/>
        <end position="144"/>
    </location>
</feature>
<dbReference type="InParanoid" id="A0A2G5E9Z0"/>
<feature type="region of interest" description="Disordered" evidence="1">
    <location>
        <begin position="92"/>
        <end position="152"/>
    </location>
</feature>
<dbReference type="Proteomes" id="UP000230069">
    <property type="component" value="Unassembled WGS sequence"/>
</dbReference>
<feature type="compositionally biased region" description="Basic and acidic residues" evidence="1">
    <location>
        <begin position="101"/>
        <end position="119"/>
    </location>
</feature>
<evidence type="ECO:0000313" key="2">
    <source>
        <dbReference type="EMBL" id="PIA52576.1"/>
    </source>
</evidence>
<dbReference type="PANTHER" id="PTHR34461:SF2">
    <property type="entry name" value="EXPRESSED PROTEIN"/>
    <property type="match status" value="1"/>
</dbReference>
<sequence>MSCHMDANAVIELMDMEMDDSFQCKESSSGGSSHVSGMKGEVNNNEDTPSHFKDKILDNSGTLHFSSIDSYPLSSPSSMAMDDTFQCKEASSSGSSLVSDLKGEVDSNDDTHSHLKDNNIDNSGSLHFSSADSYPSSNPSNTPSHFKDTNVDNSGSLHFSSIDSYPLSSPSSMAMDDTFQCKEASSSGSTLVSDLKREVDSNDDTHSHLKDDNIDNFGSLQYSSTDSIPSSNPSSITIDDSFQCKEPSSGGSSLVSDVKGEFGSIEDTPIHLKDNNVDNSGSFHFSSTDSYPSSNPFSGKDLYEGSPIAEMQSICTIDELVPAGTNVAEDMSKTSPNAGDGYMYDGPPIAEMQSICTIVEVVPAGANEAEDVPKTSSNAGDGYVYDGSPIAEMQSNCTIDEVVPADANGAADVPKTFPNASDRYATMEVFDSPIQLDCLPKRLLSTRQAISPTSQEMLRQALDVEELSDNTGKSESHLEGVKVTTSPGVVDVKPKKNRNGTSKSVPKGILKAPDDARVQKAVEFSQQQMRYIDSLAVKLMKELESMRGIVEESLCAKESSSTPPKYTADEMRVAIQSSAEVENTAKRWLTMMSKDCNRFCKIMRSTGKKTAAERKKITFADEAGGLLCHVKVLEDCSDSVSVRDS</sequence>
<feature type="region of interest" description="Disordered" evidence="1">
    <location>
        <begin position="22"/>
        <end position="55"/>
    </location>
</feature>
<evidence type="ECO:0000313" key="3">
    <source>
        <dbReference type="Proteomes" id="UP000230069"/>
    </source>
</evidence>
<dbReference type="OrthoDB" id="775914at2759"/>
<feature type="region of interest" description="Disordered" evidence="1">
    <location>
        <begin position="488"/>
        <end position="509"/>
    </location>
</feature>
<organism evidence="2 3">
    <name type="scientific">Aquilegia coerulea</name>
    <name type="common">Rocky mountain columbine</name>
    <dbReference type="NCBI Taxonomy" id="218851"/>
    <lineage>
        <taxon>Eukaryota</taxon>
        <taxon>Viridiplantae</taxon>
        <taxon>Streptophyta</taxon>
        <taxon>Embryophyta</taxon>
        <taxon>Tracheophyta</taxon>
        <taxon>Spermatophyta</taxon>
        <taxon>Magnoliopsida</taxon>
        <taxon>Ranunculales</taxon>
        <taxon>Ranunculaceae</taxon>
        <taxon>Thalictroideae</taxon>
        <taxon>Aquilegia</taxon>
    </lineage>
</organism>
<name>A0A2G5E9Z0_AQUCA</name>
<feature type="compositionally biased region" description="Low complexity" evidence="1">
    <location>
        <begin position="27"/>
        <end position="37"/>
    </location>
</feature>
<accession>A0A2G5E9Z0</accession>
<dbReference type="PANTHER" id="PTHR34461">
    <property type="entry name" value="EXPRESSED PROTEIN"/>
    <property type="match status" value="1"/>
</dbReference>
<dbReference type="EMBL" id="KZ305027">
    <property type="protein sequence ID" value="PIA52576.1"/>
    <property type="molecule type" value="Genomic_DNA"/>
</dbReference>
<dbReference type="STRING" id="218851.A0A2G5E9Z0"/>
<feature type="compositionally biased region" description="Basic and acidic residues" evidence="1">
    <location>
        <begin position="194"/>
        <end position="213"/>
    </location>
</feature>
<dbReference type="AlphaFoldDB" id="A0A2G5E9Z0"/>
<feature type="region of interest" description="Disordered" evidence="1">
    <location>
        <begin position="185"/>
        <end position="258"/>
    </location>
</feature>